<name>A0A9W4TQS2_9PROT</name>
<evidence type="ECO:0000256" key="4">
    <source>
        <dbReference type="ARBA" id="ARBA00022840"/>
    </source>
</evidence>
<dbReference type="GO" id="GO:0005524">
    <property type="term" value="F:ATP binding"/>
    <property type="evidence" value="ECO:0007669"/>
    <property type="project" value="UniProtKB-KW"/>
</dbReference>
<keyword evidence="9" id="KW-1185">Reference proteome</keyword>
<keyword evidence="4" id="KW-0067">ATP-binding</keyword>
<proteinExistence type="inferred from homology"/>
<dbReference type="InterPro" id="IPR017871">
    <property type="entry name" value="ABC_transporter-like_CS"/>
</dbReference>
<comment type="similarity">
    <text evidence="1">Belongs to the ABC transporter superfamily.</text>
</comment>
<dbReference type="InterPro" id="IPR027417">
    <property type="entry name" value="P-loop_NTPase"/>
</dbReference>
<gene>
    <name evidence="6" type="ORF">R53529_LOCUS1670</name>
    <name evidence="7" type="ORF">R53530_LOCUS1916</name>
</gene>
<dbReference type="RefSeq" id="WP_271790101.1">
    <property type="nucleotide sequence ID" value="NZ_CAMXCJ010000005.1"/>
</dbReference>
<accession>A0A9W4TQS2</accession>
<organism evidence="7 8">
    <name type="scientific">Commensalibacter communis</name>
    <dbReference type="NCBI Taxonomy" id="2972786"/>
    <lineage>
        <taxon>Bacteria</taxon>
        <taxon>Pseudomonadati</taxon>
        <taxon>Pseudomonadota</taxon>
        <taxon>Alphaproteobacteria</taxon>
        <taxon>Acetobacterales</taxon>
        <taxon>Acetobacteraceae</taxon>
    </lineage>
</organism>
<evidence type="ECO:0000313" key="6">
    <source>
        <dbReference type="EMBL" id="CAI3950481.1"/>
    </source>
</evidence>
<evidence type="ECO:0000313" key="9">
    <source>
        <dbReference type="Proteomes" id="UP001154259"/>
    </source>
</evidence>
<dbReference type="InterPro" id="IPR003439">
    <property type="entry name" value="ABC_transporter-like_ATP-bd"/>
</dbReference>
<evidence type="ECO:0000256" key="3">
    <source>
        <dbReference type="ARBA" id="ARBA00022741"/>
    </source>
</evidence>
<dbReference type="PROSITE" id="PS50893">
    <property type="entry name" value="ABC_TRANSPORTER_2"/>
    <property type="match status" value="1"/>
</dbReference>
<dbReference type="Proteomes" id="UP001154255">
    <property type="component" value="Unassembled WGS sequence"/>
</dbReference>
<comment type="caution">
    <text evidence="7">The sequence shown here is derived from an EMBL/GenBank/DDBJ whole genome shotgun (WGS) entry which is preliminary data.</text>
</comment>
<dbReference type="EMBL" id="CAMXCM010000006">
    <property type="protein sequence ID" value="CAI3952529.1"/>
    <property type="molecule type" value="Genomic_DNA"/>
</dbReference>
<dbReference type="SUPFAM" id="SSF52540">
    <property type="entry name" value="P-loop containing nucleoside triphosphate hydrolases"/>
    <property type="match status" value="1"/>
</dbReference>
<dbReference type="InterPro" id="IPR050683">
    <property type="entry name" value="Bact_Polysacc_Export_ATP-bd"/>
</dbReference>
<dbReference type="CDD" id="cd03220">
    <property type="entry name" value="ABC_KpsT_Wzt"/>
    <property type="match status" value="1"/>
</dbReference>
<dbReference type="AlphaFoldDB" id="A0A9W4TQS2"/>
<evidence type="ECO:0000256" key="1">
    <source>
        <dbReference type="ARBA" id="ARBA00005417"/>
    </source>
</evidence>
<dbReference type="InterPro" id="IPR015860">
    <property type="entry name" value="ABC_transpr_TagH-like"/>
</dbReference>
<protein>
    <submittedName>
        <fullName evidence="6 7">ATPase component (TagH)</fullName>
    </submittedName>
</protein>
<evidence type="ECO:0000313" key="7">
    <source>
        <dbReference type="EMBL" id="CAI3952529.1"/>
    </source>
</evidence>
<evidence type="ECO:0000259" key="5">
    <source>
        <dbReference type="PROSITE" id="PS50893"/>
    </source>
</evidence>
<dbReference type="PROSITE" id="PS00211">
    <property type="entry name" value="ABC_TRANSPORTER_1"/>
    <property type="match status" value="1"/>
</dbReference>
<keyword evidence="3" id="KW-0547">Nucleotide-binding</keyword>
<dbReference type="PANTHER" id="PTHR46743:SF2">
    <property type="entry name" value="TEICHOIC ACIDS EXPORT ATP-BINDING PROTEIN TAGH"/>
    <property type="match status" value="1"/>
</dbReference>
<dbReference type="GO" id="GO:0016020">
    <property type="term" value="C:membrane"/>
    <property type="evidence" value="ECO:0007669"/>
    <property type="project" value="InterPro"/>
</dbReference>
<keyword evidence="2" id="KW-0813">Transport</keyword>
<dbReference type="Gene3D" id="3.40.50.300">
    <property type="entry name" value="P-loop containing nucleotide triphosphate hydrolases"/>
    <property type="match status" value="1"/>
</dbReference>
<reference evidence="7" key="1">
    <citation type="submission" date="2022-10" db="EMBL/GenBank/DDBJ databases">
        <authorList>
            <person name="Botero Cardona J."/>
        </authorList>
    </citation>
    <scope>NUCLEOTIDE SEQUENCE</scope>
    <source>
        <strain evidence="7">LMG 31819</strain>
        <strain evidence="6">R-53529</strain>
    </source>
</reference>
<dbReference type="SMART" id="SM00382">
    <property type="entry name" value="AAA"/>
    <property type="match status" value="1"/>
</dbReference>
<evidence type="ECO:0000256" key="2">
    <source>
        <dbReference type="ARBA" id="ARBA00022448"/>
    </source>
</evidence>
<dbReference type="Pfam" id="PF00005">
    <property type="entry name" value="ABC_tran"/>
    <property type="match status" value="1"/>
</dbReference>
<sequence length="275" mass="30578">MNISAPASFIKMEHLSIEFPVFQLESRSLKKTLFSNVKKMMNNPQRHHQRTGAEIVTTANNDVVVQALRDINLTIQSGERVGLIGHNGAGKSTLLRAITGIYEPNSGHIQSHGHIEALLSTNAGMNPLLSGRENIYLRGKRLGLSQKKIQELAKDVEAFAELNEFIELPIKIYSSGMLMRLGFGLSTSIVPNILLMDEWFMAGDSNFQEKARNRLVSIVDKADILVLTTHSLSILQQWCNRLIWLKAGQIIADGPTDIILDQYKRAMTTDSGAQN</sequence>
<dbReference type="PANTHER" id="PTHR46743">
    <property type="entry name" value="TEICHOIC ACIDS EXPORT ATP-BINDING PROTEIN TAGH"/>
    <property type="match status" value="1"/>
</dbReference>
<dbReference type="GO" id="GO:0140359">
    <property type="term" value="F:ABC-type transporter activity"/>
    <property type="evidence" value="ECO:0007669"/>
    <property type="project" value="InterPro"/>
</dbReference>
<dbReference type="InterPro" id="IPR003593">
    <property type="entry name" value="AAA+_ATPase"/>
</dbReference>
<evidence type="ECO:0000313" key="8">
    <source>
        <dbReference type="Proteomes" id="UP001154255"/>
    </source>
</evidence>
<dbReference type="EMBL" id="CAMXCS010000004">
    <property type="protein sequence ID" value="CAI3950481.1"/>
    <property type="molecule type" value="Genomic_DNA"/>
</dbReference>
<feature type="domain" description="ABC transporter" evidence="5">
    <location>
        <begin position="53"/>
        <end position="272"/>
    </location>
</feature>
<dbReference type="Proteomes" id="UP001154259">
    <property type="component" value="Unassembled WGS sequence"/>
</dbReference>
<dbReference type="GO" id="GO:0016887">
    <property type="term" value="F:ATP hydrolysis activity"/>
    <property type="evidence" value="ECO:0007669"/>
    <property type="project" value="InterPro"/>
</dbReference>